<dbReference type="CDD" id="cd02922">
    <property type="entry name" value="FCB2_FMN"/>
    <property type="match status" value="1"/>
</dbReference>
<sequence>MSRFVESTARLVFGCVQASSRASPSAPLRGSRRYTARILGDTFPARRRLALQIGGALAISLGTAWALPRIRNDELVDDPSPPALQASAGGLIPYGEVQKHNTVDDCWVVIAGKVYDLTEFAQSGHPGGSAPIHRVAGRDATAIFQPLHPPGTIENGLDESAFLGMVDPQTLPTVLSYGGGAKTQGEEGKEREIDLAEIVGLPDFDAAAKAKLTSKAWAYMSSGATDQYTLDLNRRAFNHILFRPRILVNVEECDTRRTMMGQEAGLPFFICPTGMAGLAHPLAERAVARAAGEANVIYMVSTNASTPLAEIVSNASRPDQKFFMQLYVDRNRPKTEKLLEQINGLGMKAIFVTVDAAAPGKREADERSRAEIEVASGVSGGKIAQDSKGGGIGRSVGGFIDPKLNWEDLKWLRRHTDLPIGLKGVQSVEDCIKAAELGVNAIYLSNHGGRALDTAPPSLYTLLELRRLAPQVFDKCEIYLDGGVRRGTDVIKALCLGAKGVGMGRPFLYGLTYGKEGVTHAIEIMRDEIETTMRLLGVTKLDQLGPHLLNTKALDTQIMDHIPSQA</sequence>
<dbReference type="SMART" id="SM01117">
    <property type="entry name" value="Cyt-b5"/>
    <property type="match status" value="1"/>
</dbReference>
<dbReference type="InterPro" id="IPR001199">
    <property type="entry name" value="Cyt_B5-like_heme/steroid-bd"/>
</dbReference>
<dbReference type="InterPro" id="IPR036400">
    <property type="entry name" value="Cyt_B5-like_heme/steroid_sf"/>
</dbReference>
<dbReference type="SUPFAM" id="SSF55856">
    <property type="entry name" value="Cytochrome b5-like heme/steroid binding domain"/>
    <property type="match status" value="1"/>
</dbReference>
<dbReference type="GeneID" id="77727171"/>
<keyword evidence="9" id="KW-0560">Oxidoreductase</keyword>
<dbReference type="Proteomes" id="UP001164286">
    <property type="component" value="Unassembled WGS sequence"/>
</dbReference>
<comment type="subunit">
    <text evidence="4">Homotetramer.</text>
</comment>
<evidence type="ECO:0000313" key="19">
    <source>
        <dbReference type="EMBL" id="KAI9632200.1"/>
    </source>
</evidence>
<evidence type="ECO:0000256" key="12">
    <source>
        <dbReference type="ARBA" id="ARBA00052399"/>
    </source>
</evidence>
<evidence type="ECO:0000259" key="17">
    <source>
        <dbReference type="PROSITE" id="PS50255"/>
    </source>
</evidence>
<dbReference type="SUPFAM" id="SSF51395">
    <property type="entry name" value="FMN-linked oxidoreductases"/>
    <property type="match status" value="1"/>
</dbReference>
<keyword evidence="11" id="KW-0496">Mitochondrion</keyword>
<evidence type="ECO:0000256" key="9">
    <source>
        <dbReference type="ARBA" id="ARBA00023002"/>
    </source>
</evidence>
<evidence type="ECO:0000256" key="10">
    <source>
        <dbReference type="ARBA" id="ARBA00023004"/>
    </source>
</evidence>
<dbReference type="EMBL" id="JAKWFO010000014">
    <property type="protein sequence ID" value="KAI9632200.1"/>
    <property type="molecule type" value="Genomic_DNA"/>
</dbReference>
<evidence type="ECO:0000259" key="18">
    <source>
        <dbReference type="PROSITE" id="PS51349"/>
    </source>
</evidence>
<dbReference type="GO" id="GO:0046872">
    <property type="term" value="F:metal ion binding"/>
    <property type="evidence" value="ECO:0007669"/>
    <property type="project" value="UniProtKB-KW"/>
</dbReference>
<dbReference type="Gene3D" id="3.20.20.70">
    <property type="entry name" value="Aldolase class I"/>
    <property type="match status" value="1"/>
</dbReference>
<evidence type="ECO:0000256" key="1">
    <source>
        <dbReference type="ARBA" id="ARBA00001917"/>
    </source>
</evidence>
<evidence type="ECO:0000256" key="4">
    <source>
        <dbReference type="ARBA" id="ARBA00011881"/>
    </source>
</evidence>
<accession>A0AA38H1G1</accession>
<comment type="similarity">
    <text evidence="14">In the N-terminal section; belongs to the cytochrome b5 family.</text>
</comment>
<dbReference type="InterPro" id="IPR037396">
    <property type="entry name" value="FMN_HAD"/>
</dbReference>
<feature type="domain" description="Cytochrome b5 heme-binding" evidence="17">
    <location>
        <begin position="89"/>
        <end position="167"/>
    </location>
</feature>
<evidence type="ECO:0000256" key="11">
    <source>
        <dbReference type="ARBA" id="ARBA00023128"/>
    </source>
</evidence>
<dbReference type="EC" id="1.1.2.3" evidence="15"/>
<keyword evidence="5" id="KW-0349">Heme</keyword>
<organism evidence="19 20">
    <name type="scientific">Dioszegia hungarica</name>
    <dbReference type="NCBI Taxonomy" id="4972"/>
    <lineage>
        <taxon>Eukaryota</taxon>
        <taxon>Fungi</taxon>
        <taxon>Dikarya</taxon>
        <taxon>Basidiomycota</taxon>
        <taxon>Agaricomycotina</taxon>
        <taxon>Tremellomycetes</taxon>
        <taxon>Tremellales</taxon>
        <taxon>Bulleribasidiaceae</taxon>
        <taxon>Dioszegia</taxon>
    </lineage>
</organism>
<comment type="cofactor">
    <cofactor evidence="2">
        <name>heme b</name>
        <dbReference type="ChEBI" id="CHEBI:60344"/>
    </cofactor>
</comment>
<evidence type="ECO:0000256" key="8">
    <source>
        <dbReference type="ARBA" id="ARBA00022723"/>
    </source>
</evidence>
<keyword evidence="10" id="KW-0408">Iron</keyword>
<evidence type="ECO:0000256" key="2">
    <source>
        <dbReference type="ARBA" id="ARBA00001970"/>
    </source>
</evidence>
<dbReference type="RefSeq" id="XP_052941977.1">
    <property type="nucleotide sequence ID" value="XM_053087966.1"/>
</dbReference>
<evidence type="ECO:0000256" key="16">
    <source>
        <dbReference type="ARBA" id="ARBA00068515"/>
    </source>
</evidence>
<keyword evidence="8" id="KW-0479">Metal-binding</keyword>
<keyword evidence="20" id="KW-1185">Reference proteome</keyword>
<dbReference type="PANTHER" id="PTHR10578">
    <property type="entry name" value="S -2-HYDROXY-ACID OXIDASE-RELATED"/>
    <property type="match status" value="1"/>
</dbReference>
<dbReference type="Gene3D" id="3.10.120.10">
    <property type="entry name" value="Cytochrome b5-like heme/steroid binding domain"/>
    <property type="match status" value="1"/>
</dbReference>
<evidence type="ECO:0000256" key="6">
    <source>
        <dbReference type="ARBA" id="ARBA00022630"/>
    </source>
</evidence>
<proteinExistence type="inferred from homology"/>
<comment type="similarity">
    <text evidence="13">In the C-terminal section; belongs to the FMN-dependent alpha-hydroxy acid dehydrogenase family.</text>
</comment>
<comment type="subcellular location">
    <subcellularLocation>
        <location evidence="3">Mitochondrion intermembrane space</location>
    </subcellularLocation>
</comment>
<gene>
    <name evidence="19" type="ORF">MKK02DRAFT_30073</name>
</gene>
<keyword evidence="7" id="KW-0288">FMN</keyword>
<evidence type="ECO:0000256" key="3">
    <source>
        <dbReference type="ARBA" id="ARBA00004569"/>
    </source>
</evidence>
<evidence type="ECO:0000256" key="13">
    <source>
        <dbReference type="ARBA" id="ARBA00061137"/>
    </source>
</evidence>
<comment type="catalytic activity">
    <reaction evidence="12">
        <text>(S)-lactate + 2 Fe(III)-[cytochrome c] = 2 Fe(II)-[cytochrome c] + pyruvate + 2 H(+)</text>
        <dbReference type="Rhea" id="RHEA:19909"/>
        <dbReference type="Rhea" id="RHEA-COMP:10350"/>
        <dbReference type="Rhea" id="RHEA-COMP:14399"/>
        <dbReference type="ChEBI" id="CHEBI:15361"/>
        <dbReference type="ChEBI" id="CHEBI:15378"/>
        <dbReference type="ChEBI" id="CHEBI:16651"/>
        <dbReference type="ChEBI" id="CHEBI:29033"/>
        <dbReference type="ChEBI" id="CHEBI:29034"/>
        <dbReference type="EC" id="1.1.2.3"/>
    </reaction>
    <physiologicalReaction direction="left-to-right" evidence="12">
        <dbReference type="Rhea" id="RHEA:19910"/>
    </physiologicalReaction>
</comment>
<dbReference type="Pfam" id="PF00173">
    <property type="entry name" value="Cyt-b5"/>
    <property type="match status" value="1"/>
</dbReference>
<dbReference type="PROSITE" id="PS50255">
    <property type="entry name" value="CYTOCHROME_B5_2"/>
    <property type="match status" value="1"/>
</dbReference>
<dbReference type="InterPro" id="IPR013785">
    <property type="entry name" value="Aldolase_TIM"/>
</dbReference>
<dbReference type="Pfam" id="PF01070">
    <property type="entry name" value="FMN_dh"/>
    <property type="match status" value="1"/>
</dbReference>
<protein>
    <recommendedName>
        <fullName evidence="16">L-lactate dehydrogenase (cytochrome)</fullName>
        <ecNumber evidence="15">1.1.2.3</ecNumber>
    </recommendedName>
</protein>
<keyword evidence="6" id="KW-0285">Flavoprotein</keyword>
<dbReference type="PANTHER" id="PTHR10578:SF104">
    <property type="entry name" value="CYTOCHROME B2, MITOCHONDRIAL-RELATED"/>
    <property type="match status" value="1"/>
</dbReference>
<dbReference type="PROSITE" id="PS51349">
    <property type="entry name" value="FMN_HYDROXY_ACID_DH_2"/>
    <property type="match status" value="1"/>
</dbReference>
<evidence type="ECO:0000256" key="14">
    <source>
        <dbReference type="ARBA" id="ARBA00061589"/>
    </source>
</evidence>
<evidence type="ECO:0000256" key="7">
    <source>
        <dbReference type="ARBA" id="ARBA00022643"/>
    </source>
</evidence>
<dbReference type="InterPro" id="IPR037458">
    <property type="entry name" value="L-MDH/L-LDH_FMN-bd"/>
</dbReference>
<evidence type="ECO:0000256" key="5">
    <source>
        <dbReference type="ARBA" id="ARBA00022617"/>
    </source>
</evidence>
<comment type="caution">
    <text evidence="19">The sequence shown here is derived from an EMBL/GenBank/DDBJ whole genome shotgun (WGS) entry which is preliminary data.</text>
</comment>
<dbReference type="AlphaFoldDB" id="A0AA38H1G1"/>
<evidence type="ECO:0000256" key="15">
    <source>
        <dbReference type="ARBA" id="ARBA00066458"/>
    </source>
</evidence>
<dbReference type="InterPro" id="IPR000262">
    <property type="entry name" value="FMN-dep_DH"/>
</dbReference>
<feature type="domain" description="FMN hydroxy acid dehydrogenase" evidence="18">
    <location>
        <begin position="193"/>
        <end position="554"/>
    </location>
</feature>
<dbReference type="GO" id="GO:0005758">
    <property type="term" value="C:mitochondrial intermembrane space"/>
    <property type="evidence" value="ECO:0007669"/>
    <property type="project" value="UniProtKB-SubCell"/>
</dbReference>
<evidence type="ECO:0000313" key="20">
    <source>
        <dbReference type="Proteomes" id="UP001164286"/>
    </source>
</evidence>
<dbReference type="GO" id="GO:0004460">
    <property type="term" value="F:L-lactate dehydrogenase (cytochrome) activity"/>
    <property type="evidence" value="ECO:0007669"/>
    <property type="project" value="UniProtKB-EC"/>
</dbReference>
<reference evidence="19" key="1">
    <citation type="journal article" date="2022" name="G3 (Bethesda)">
        <title>High quality genome of the basidiomycete yeast Dioszegia hungarica PDD-24b-2 isolated from cloud water.</title>
        <authorList>
            <person name="Jarrige D."/>
            <person name="Haridas S."/>
            <person name="Bleykasten-Grosshans C."/>
            <person name="Joly M."/>
            <person name="Nadalig T."/>
            <person name="Sancelme M."/>
            <person name="Vuilleumier S."/>
            <person name="Grigoriev I.V."/>
            <person name="Amato P."/>
            <person name="Bringel F."/>
        </authorList>
    </citation>
    <scope>NUCLEOTIDE SEQUENCE</scope>
    <source>
        <strain evidence="19">PDD-24b-2</strain>
    </source>
</reference>
<name>A0AA38H1G1_9TREE</name>
<dbReference type="FunFam" id="3.20.20.70:FF:000062">
    <property type="entry name" value="Cytochrome b2, mitochondrial, putative"/>
    <property type="match status" value="1"/>
</dbReference>
<comment type="cofactor">
    <cofactor evidence="1">
        <name>FMN</name>
        <dbReference type="ChEBI" id="CHEBI:58210"/>
    </cofactor>
</comment>